<protein>
    <submittedName>
        <fullName evidence="1">Uncharacterized protein</fullName>
    </submittedName>
</protein>
<evidence type="ECO:0000313" key="1">
    <source>
        <dbReference type="EMBL" id="CAG8237060.1"/>
    </source>
</evidence>
<reference evidence="1" key="1">
    <citation type="submission" date="2021-07" db="EMBL/GenBank/DDBJ databases">
        <authorList>
            <person name="Branca A.L. A."/>
        </authorList>
    </citation>
    <scope>NUCLEOTIDE SEQUENCE</scope>
</reference>
<dbReference type="OrthoDB" id="4252872at2759"/>
<dbReference type="EMBL" id="CAJVPG010000012">
    <property type="protein sequence ID" value="CAG8237060.1"/>
    <property type="molecule type" value="Genomic_DNA"/>
</dbReference>
<organism evidence="1 2">
    <name type="scientific">Penicillium salamii</name>
    <dbReference type="NCBI Taxonomy" id="1612424"/>
    <lineage>
        <taxon>Eukaryota</taxon>
        <taxon>Fungi</taxon>
        <taxon>Dikarya</taxon>
        <taxon>Ascomycota</taxon>
        <taxon>Pezizomycotina</taxon>
        <taxon>Eurotiomycetes</taxon>
        <taxon>Eurotiomycetidae</taxon>
        <taxon>Eurotiales</taxon>
        <taxon>Aspergillaceae</taxon>
        <taxon>Penicillium</taxon>
    </lineage>
</organism>
<comment type="caution">
    <text evidence="1">The sequence shown here is derived from an EMBL/GenBank/DDBJ whole genome shotgun (WGS) entry which is preliminary data.</text>
</comment>
<gene>
    <name evidence="1" type="ORF">PSALAMII_LOCUS399</name>
</gene>
<dbReference type="AlphaFoldDB" id="A0A9W4I8H6"/>
<name>A0A9W4I8H6_9EURO</name>
<keyword evidence="2" id="KW-1185">Reference proteome</keyword>
<proteinExistence type="predicted"/>
<dbReference type="Proteomes" id="UP001152649">
    <property type="component" value="Unassembled WGS sequence"/>
</dbReference>
<evidence type="ECO:0000313" key="2">
    <source>
        <dbReference type="Proteomes" id="UP001152649"/>
    </source>
</evidence>
<sequence length="206" mass="23280">MEFRSLSRETGYLYFLARPYLDIQIRYVLYPAIDAGACDVPELPVTSKRCPPVSFRLCATAMSPTPIDEKHLPTLEELAAWLSETNEWQKDQDNLFRCVDPGRHAKLAPLLSKLKFDQIQGYGYKIWRIKGQTTIFTTPQYKSLFFPLSVGPRSDNIASEEVQPAREVPKPGEFITITNALTLDTQLDCLIVLLPNQAASPSSTRK</sequence>
<accession>A0A9W4I8H6</accession>